<keyword evidence="1" id="KW-0815">Transposition</keyword>
<evidence type="ECO:0000313" key="5">
    <source>
        <dbReference type="Proteomes" id="UP000507470"/>
    </source>
</evidence>
<accession>A0A6J8ERV8</accession>
<sequence length="247" mass="28919">MLLHKDGSYKTYYTFFSHLASEFKIKINSLELGIPEELVFGSDDEKAMTNAIRDAFPSATRLLCSKHFKDNLKHYLQNKIGVEVKKRNEIMDNIFGKDGVVNANNTVDFEDKSNTFKDQIDQYPKLAKYFTENLKPRIKTFVNEPRRKNKDKSEKLWINNNAESINHVSKVAIKWKPQSTPELIKKLYDCDQIWRCKSEDEKSTIFENFLLDKKRKRKIIMISSTDGKFSVVRPKTLQRNLAKVKDQ</sequence>
<evidence type="ECO:0008006" key="6">
    <source>
        <dbReference type="Google" id="ProtNLM"/>
    </source>
</evidence>
<dbReference type="Pfam" id="PF00872">
    <property type="entry name" value="Transposase_mut"/>
    <property type="match status" value="1"/>
</dbReference>
<evidence type="ECO:0000256" key="3">
    <source>
        <dbReference type="ARBA" id="ARBA00023172"/>
    </source>
</evidence>
<dbReference type="GO" id="GO:0004803">
    <property type="term" value="F:transposase activity"/>
    <property type="evidence" value="ECO:0007669"/>
    <property type="project" value="InterPro"/>
</dbReference>
<reference evidence="4 5" key="1">
    <citation type="submission" date="2020-06" db="EMBL/GenBank/DDBJ databases">
        <authorList>
            <person name="Li R."/>
            <person name="Bekaert M."/>
        </authorList>
    </citation>
    <scope>NUCLEOTIDE SEQUENCE [LARGE SCALE GENOMIC DNA]</scope>
    <source>
        <strain evidence="5">wild</strain>
    </source>
</reference>
<evidence type="ECO:0000256" key="1">
    <source>
        <dbReference type="ARBA" id="ARBA00022578"/>
    </source>
</evidence>
<protein>
    <recommendedName>
        <fullName evidence="6">MULE transposase domain-containing protein</fullName>
    </recommendedName>
</protein>
<evidence type="ECO:0000256" key="2">
    <source>
        <dbReference type="ARBA" id="ARBA00023125"/>
    </source>
</evidence>
<dbReference type="Proteomes" id="UP000507470">
    <property type="component" value="Unassembled WGS sequence"/>
</dbReference>
<gene>
    <name evidence="4" type="ORF">MCOR_54581</name>
</gene>
<organism evidence="4 5">
    <name type="scientific">Mytilus coruscus</name>
    <name type="common">Sea mussel</name>
    <dbReference type="NCBI Taxonomy" id="42192"/>
    <lineage>
        <taxon>Eukaryota</taxon>
        <taxon>Metazoa</taxon>
        <taxon>Spiralia</taxon>
        <taxon>Lophotrochozoa</taxon>
        <taxon>Mollusca</taxon>
        <taxon>Bivalvia</taxon>
        <taxon>Autobranchia</taxon>
        <taxon>Pteriomorphia</taxon>
        <taxon>Mytilida</taxon>
        <taxon>Mytiloidea</taxon>
        <taxon>Mytilidae</taxon>
        <taxon>Mytilinae</taxon>
        <taxon>Mytilus</taxon>
    </lineage>
</organism>
<keyword evidence="3" id="KW-0233">DNA recombination</keyword>
<dbReference type="InterPro" id="IPR001207">
    <property type="entry name" value="Transposase_mutator"/>
</dbReference>
<keyword evidence="2" id="KW-0238">DNA-binding</keyword>
<name>A0A6J8ERV8_MYTCO</name>
<dbReference type="AlphaFoldDB" id="A0A6J8ERV8"/>
<dbReference type="GO" id="GO:0006313">
    <property type="term" value="P:DNA transposition"/>
    <property type="evidence" value="ECO:0007669"/>
    <property type="project" value="InterPro"/>
</dbReference>
<evidence type="ECO:0000313" key="4">
    <source>
        <dbReference type="EMBL" id="CAC5422536.1"/>
    </source>
</evidence>
<dbReference type="EMBL" id="CACVKT020009620">
    <property type="protein sequence ID" value="CAC5422536.1"/>
    <property type="molecule type" value="Genomic_DNA"/>
</dbReference>
<keyword evidence="5" id="KW-1185">Reference proteome</keyword>
<dbReference type="OrthoDB" id="5791190at2759"/>
<dbReference type="GO" id="GO:0003677">
    <property type="term" value="F:DNA binding"/>
    <property type="evidence" value="ECO:0007669"/>
    <property type="project" value="UniProtKB-KW"/>
</dbReference>
<proteinExistence type="predicted"/>